<dbReference type="InterPro" id="IPR036047">
    <property type="entry name" value="F-box-like_dom_sf"/>
</dbReference>
<reference evidence="2 3" key="1">
    <citation type="submission" date="2024-05" db="EMBL/GenBank/DDBJ databases">
        <title>Culex pipiens pipiens assembly and annotation.</title>
        <authorList>
            <person name="Alout H."/>
            <person name="Durand T."/>
        </authorList>
    </citation>
    <scope>NUCLEOTIDE SEQUENCE [LARGE SCALE GENOMIC DNA]</scope>
    <source>
        <strain evidence="2">HA-2024</strain>
        <tissue evidence="2">Whole body</tissue>
    </source>
</reference>
<dbReference type="Pfam" id="PF12937">
    <property type="entry name" value="F-box-like"/>
    <property type="match status" value="1"/>
</dbReference>
<sequence length="514" mass="58654">MQRRSAARKANSQQATLPDEIWELIFDYLYARNLRWVRLVSREWNNLVRNSPKLLGKLTLSIPAVCTTQQLQQTATTRYRNITVRNATADTAPKLKLFKVRKLVIKQPWITAASVVRMVSGLSVVDLSLVVAKYFNYELFDSVPTGQMLTCLESLHLDLGDKDEFLCVFQNMCPNLKRLKLKAVMKRYLGQDYGAKLLEFIRTTRHTLKELVFDGIDFCDESLLRDIIAVEGLELDLLTLSTCEARDYDIMDLRESQTLIDTLNLPYSCIICNNILTGIVMYLQYITTLYVTVDFVDLVPILSNMAHLESLSLMYDDNAPDETLDLSGYGSTQLRTLVLIGFSLDSTALLTCFEKCPNIRKLWIKLCPKISVHDILVIAGRLEKLYDLAVKRHSDASCPENFDEYSLSPFRKLRLLNVIRETSCKRVCNLLENCPVLYSLILSSSIFTDIELALMIKYMGNVTALCLTNLPNMTVMTAERAVQQCPKLELLRICHNPNLTRFVSKRATVSVEYE</sequence>
<dbReference type="PANTHER" id="PTHR13318">
    <property type="entry name" value="PARTNER OF PAIRED, ISOFORM B-RELATED"/>
    <property type="match status" value="1"/>
</dbReference>
<dbReference type="PROSITE" id="PS50181">
    <property type="entry name" value="FBOX"/>
    <property type="match status" value="1"/>
</dbReference>
<dbReference type="AlphaFoldDB" id="A0ABD1CWP3"/>
<dbReference type="SUPFAM" id="SSF81383">
    <property type="entry name" value="F-box domain"/>
    <property type="match status" value="1"/>
</dbReference>
<keyword evidence="3" id="KW-1185">Reference proteome</keyword>
<organism evidence="2 3">
    <name type="scientific">Culex pipiens pipiens</name>
    <name type="common">Northern house mosquito</name>
    <dbReference type="NCBI Taxonomy" id="38569"/>
    <lineage>
        <taxon>Eukaryota</taxon>
        <taxon>Metazoa</taxon>
        <taxon>Ecdysozoa</taxon>
        <taxon>Arthropoda</taxon>
        <taxon>Hexapoda</taxon>
        <taxon>Insecta</taxon>
        <taxon>Pterygota</taxon>
        <taxon>Neoptera</taxon>
        <taxon>Endopterygota</taxon>
        <taxon>Diptera</taxon>
        <taxon>Nematocera</taxon>
        <taxon>Culicoidea</taxon>
        <taxon>Culicidae</taxon>
        <taxon>Culicinae</taxon>
        <taxon>Culicini</taxon>
        <taxon>Culex</taxon>
        <taxon>Culex</taxon>
    </lineage>
</organism>
<dbReference type="Gene3D" id="1.20.1280.50">
    <property type="match status" value="1"/>
</dbReference>
<dbReference type="PANTHER" id="PTHR13318:SF247">
    <property type="entry name" value="GH16156P"/>
    <property type="match status" value="1"/>
</dbReference>
<accession>A0ABD1CWP3</accession>
<protein>
    <recommendedName>
        <fullName evidence="1">F-box domain-containing protein</fullName>
    </recommendedName>
</protein>
<comment type="caution">
    <text evidence="2">The sequence shown here is derived from an EMBL/GenBank/DDBJ whole genome shotgun (WGS) entry which is preliminary data.</text>
</comment>
<dbReference type="InterPro" id="IPR032675">
    <property type="entry name" value="LRR_dom_sf"/>
</dbReference>
<dbReference type="SUPFAM" id="SSF52047">
    <property type="entry name" value="RNI-like"/>
    <property type="match status" value="1"/>
</dbReference>
<dbReference type="CDD" id="cd09917">
    <property type="entry name" value="F-box_SF"/>
    <property type="match status" value="1"/>
</dbReference>
<dbReference type="EMBL" id="JBEHCU010008919">
    <property type="protein sequence ID" value="KAL1380871.1"/>
    <property type="molecule type" value="Genomic_DNA"/>
</dbReference>
<gene>
    <name evidence="2" type="ORF">pipiens_013889</name>
</gene>
<dbReference type="Proteomes" id="UP001562425">
    <property type="component" value="Unassembled WGS sequence"/>
</dbReference>
<evidence type="ECO:0000313" key="2">
    <source>
        <dbReference type="EMBL" id="KAL1380871.1"/>
    </source>
</evidence>
<feature type="domain" description="F-box" evidence="1">
    <location>
        <begin position="11"/>
        <end position="58"/>
    </location>
</feature>
<dbReference type="InterPro" id="IPR001810">
    <property type="entry name" value="F-box_dom"/>
</dbReference>
<evidence type="ECO:0000259" key="1">
    <source>
        <dbReference type="PROSITE" id="PS50181"/>
    </source>
</evidence>
<evidence type="ECO:0000313" key="3">
    <source>
        <dbReference type="Proteomes" id="UP001562425"/>
    </source>
</evidence>
<dbReference type="SMART" id="SM00256">
    <property type="entry name" value="FBOX"/>
    <property type="match status" value="1"/>
</dbReference>
<dbReference type="Gene3D" id="3.80.10.10">
    <property type="entry name" value="Ribonuclease Inhibitor"/>
    <property type="match status" value="1"/>
</dbReference>
<proteinExistence type="predicted"/>
<name>A0ABD1CWP3_CULPP</name>